<dbReference type="Proteomes" id="UP000683360">
    <property type="component" value="Unassembled WGS sequence"/>
</dbReference>
<dbReference type="SUPFAM" id="SSF51230">
    <property type="entry name" value="Single hybrid motif"/>
    <property type="match status" value="1"/>
</dbReference>
<protein>
    <submittedName>
        <fullName evidence="4">PDHX</fullName>
    </submittedName>
</protein>
<dbReference type="GO" id="GO:0045254">
    <property type="term" value="C:pyruvate dehydrogenase complex"/>
    <property type="evidence" value="ECO:0007669"/>
    <property type="project" value="InterPro"/>
</dbReference>
<dbReference type="InterPro" id="IPR011053">
    <property type="entry name" value="Single_hybrid_motif"/>
</dbReference>
<comment type="caution">
    <text evidence="4">The sequence shown here is derived from an EMBL/GenBank/DDBJ whole genome shotgun (WGS) entry which is preliminary data.</text>
</comment>
<dbReference type="PROSITE" id="PS50968">
    <property type="entry name" value="BIOTINYL_LIPOYL"/>
    <property type="match status" value="1"/>
</dbReference>
<dbReference type="Pfam" id="PF00364">
    <property type="entry name" value="Biotin_lipoyl"/>
    <property type="match status" value="1"/>
</dbReference>
<dbReference type="AlphaFoldDB" id="A0A8S3PPT4"/>
<evidence type="ECO:0000313" key="4">
    <source>
        <dbReference type="EMBL" id="CAG2185480.1"/>
    </source>
</evidence>
<dbReference type="EMBL" id="CAJPWZ010000089">
    <property type="protein sequence ID" value="CAG2185480.1"/>
    <property type="molecule type" value="Genomic_DNA"/>
</dbReference>
<dbReference type="PANTHER" id="PTHR23151">
    <property type="entry name" value="DIHYDROLIPOAMIDE ACETYL/SUCCINYL-TRANSFERASE-RELATED"/>
    <property type="match status" value="1"/>
</dbReference>
<dbReference type="InterPro" id="IPR045257">
    <property type="entry name" value="E2/Pdx1"/>
</dbReference>
<proteinExistence type="predicted"/>
<keyword evidence="5" id="KW-1185">Reference proteome</keyword>
<dbReference type="GO" id="GO:0006086">
    <property type="term" value="P:pyruvate decarboxylation to acetyl-CoA"/>
    <property type="evidence" value="ECO:0007669"/>
    <property type="project" value="InterPro"/>
</dbReference>
<evidence type="ECO:0000256" key="1">
    <source>
        <dbReference type="ARBA" id="ARBA00022823"/>
    </source>
</evidence>
<dbReference type="PANTHER" id="PTHR23151:SF90">
    <property type="entry name" value="DIHYDROLIPOYLLYSINE-RESIDUE ACETYLTRANSFERASE COMPONENT OF PYRUVATE DEHYDROGENASE COMPLEX, MITOCHONDRIAL-RELATED"/>
    <property type="match status" value="1"/>
</dbReference>
<dbReference type="OrthoDB" id="537444at2759"/>
<dbReference type="GO" id="GO:0005739">
    <property type="term" value="C:mitochondrion"/>
    <property type="evidence" value="ECO:0007669"/>
    <property type="project" value="TreeGrafter"/>
</dbReference>
<evidence type="ECO:0000256" key="2">
    <source>
        <dbReference type="ARBA" id="ARBA00022946"/>
    </source>
</evidence>
<keyword evidence="2" id="KW-0809">Transit peptide</keyword>
<evidence type="ECO:0000259" key="3">
    <source>
        <dbReference type="PROSITE" id="PS50968"/>
    </source>
</evidence>
<dbReference type="InterPro" id="IPR000089">
    <property type="entry name" value="Biotin_lipoyl"/>
</dbReference>
<reference evidence="4" key="1">
    <citation type="submission" date="2021-03" db="EMBL/GenBank/DDBJ databases">
        <authorList>
            <person name="Bekaert M."/>
        </authorList>
    </citation>
    <scope>NUCLEOTIDE SEQUENCE</scope>
</reference>
<name>A0A8S3PPT4_MYTED</name>
<gene>
    <name evidence="4" type="ORF">MEDL_1080</name>
</gene>
<keyword evidence="1" id="KW-0450">Lipoyl</keyword>
<dbReference type="PROSITE" id="PS00189">
    <property type="entry name" value="LIPOYL"/>
    <property type="match status" value="1"/>
</dbReference>
<feature type="domain" description="Lipoyl-binding" evidence="3">
    <location>
        <begin position="220"/>
        <end position="284"/>
    </location>
</feature>
<sequence length="284" mass="32698">MQCRDLKTYIKAEHIDSKDTTGSIQRALRKMSKSSDLDITALNNTVGDLIVRLRHLRNDIVHSGEASLELDEYNCHLDELRYIAKYFERVNGVAQDTYKNEIDYIDRKIWADKEVQDEIQLFKTYLENILQSAIFQQASNKKGYEELEMENTVLKSEIEELTAQHNVAAEDRSEDMILSIQYCDGSVQHFFHRSRYNTLLYLNNFDENVYYSKLLSFSASTPVLMPALSPTMSEGTIVKWLKKEGESVVPGDVLCEIQTDKAVVSMEVDEEGILAKILDFQELQ</sequence>
<organism evidence="4 5">
    <name type="scientific">Mytilus edulis</name>
    <name type="common">Blue mussel</name>
    <dbReference type="NCBI Taxonomy" id="6550"/>
    <lineage>
        <taxon>Eukaryota</taxon>
        <taxon>Metazoa</taxon>
        <taxon>Spiralia</taxon>
        <taxon>Lophotrochozoa</taxon>
        <taxon>Mollusca</taxon>
        <taxon>Bivalvia</taxon>
        <taxon>Autobranchia</taxon>
        <taxon>Pteriomorphia</taxon>
        <taxon>Mytilida</taxon>
        <taxon>Mytiloidea</taxon>
        <taxon>Mytilidae</taxon>
        <taxon>Mytilinae</taxon>
        <taxon>Mytilus</taxon>
    </lineage>
</organism>
<dbReference type="InterPro" id="IPR003016">
    <property type="entry name" value="2-oxoA_DH_lipoyl-BS"/>
</dbReference>
<dbReference type="Gene3D" id="2.40.50.100">
    <property type="match status" value="1"/>
</dbReference>
<accession>A0A8S3PPT4</accession>
<evidence type="ECO:0000313" key="5">
    <source>
        <dbReference type="Proteomes" id="UP000683360"/>
    </source>
</evidence>
<dbReference type="CDD" id="cd06849">
    <property type="entry name" value="lipoyl_domain"/>
    <property type="match status" value="1"/>
</dbReference>